<evidence type="ECO:0000256" key="1">
    <source>
        <dbReference type="ARBA" id="ARBA00022514"/>
    </source>
</evidence>
<dbReference type="OrthoDB" id="9930747at2759"/>
<evidence type="ECO:0000313" key="4">
    <source>
        <dbReference type="Proteomes" id="UP000281406"/>
    </source>
</evidence>
<dbReference type="Pfam" id="PF00048">
    <property type="entry name" value="IL8"/>
    <property type="match status" value="1"/>
</dbReference>
<keyword evidence="4" id="KW-1185">Reference proteome</keyword>
<dbReference type="GO" id="GO:0008009">
    <property type="term" value="F:chemokine activity"/>
    <property type="evidence" value="ECO:0007669"/>
    <property type="project" value="InterPro"/>
</dbReference>
<dbReference type="InterPro" id="IPR036048">
    <property type="entry name" value="Interleukin_8-like_sf"/>
</dbReference>
<reference evidence="3 4" key="1">
    <citation type="submission" date="2018-10" db="EMBL/GenBank/DDBJ databases">
        <title>Genome assembly for a Yunnan-Guizhou Plateau 3E fish, Anabarilius grahami (Regan), and its evolutionary and genetic applications.</title>
        <authorList>
            <person name="Jiang W."/>
        </authorList>
    </citation>
    <scope>NUCLEOTIDE SEQUENCE [LARGE SCALE GENOMIC DNA]</scope>
    <source>
        <strain evidence="3">AG-KIZ</strain>
        <tissue evidence="3">Muscle</tissue>
    </source>
</reference>
<dbReference type="Proteomes" id="UP000281406">
    <property type="component" value="Unassembled WGS sequence"/>
</dbReference>
<organism evidence="3 4">
    <name type="scientific">Anabarilius grahami</name>
    <name type="common">Kanglang fish</name>
    <name type="synonym">Barilius grahami</name>
    <dbReference type="NCBI Taxonomy" id="495550"/>
    <lineage>
        <taxon>Eukaryota</taxon>
        <taxon>Metazoa</taxon>
        <taxon>Chordata</taxon>
        <taxon>Craniata</taxon>
        <taxon>Vertebrata</taxon>
        <taxon>Euteleostomi</taxon>
        <taxon>Actinopterygii</taxon>
        <taxon>Neopterygii</taxon>
        <taxon>Teleostei</taxon>
        <taxon>Ostariophysi</taxon>
        <taxon>Cypriniformes</taxon>
        <taxon>Xenocyprididae</taxon>
        <taxon>Xenocypridinae</taxon>
        <taxon>Xenocypridinae incertae sedis</taxon>
        <taxon>Anabarilius</taxon>
    </lineage>
</organism>
<evidence type="ECO:0000259" key="2">
    <source>
        <dbReference type="SMART" id="SM00199"/>
    </source>
</evidence>
<dbReference type="Gene3D" id="2.40.50.40">
    <property type="match status" value="1"/>
</dbReference>
<comment type="caution">
    <text evidence="3">The sequence shown here is derived from an EMBL/GenBank/DDBJ whole genome shotgun (WGS) entry which is preliminary data.</text>
</comment>
<protein>
    <submittedName>
        <fullName evidence="3">C-C motif chemokine 25</fullName>
    </submittedName>
</protein>
<accession>A0A3N0YZ15</accession>
<feature type="domain" description="Chemokine interleukin-8-like" evidence="2">
    <location>
        <begin position="48"/>
        <end position="110"/>
    </location>
</feature>
<dbReference type="SMART" id="SM00199">
    <property type="entry name" value="SCY"/>
    <property type="match status" value="1"/>
</dbReference>
<proteinExistence type="predicted"/>
<gene>
    <name evidence="3" type="ORF">DPX16_3234</name>
</gene>
<dbReference type="AlphaFoldDB" id="A0A3N0YZ15"/>
<dbReference type="InterPro" id="IPR001811">
    <property type="entry name" value="Chemokine_IL8-like_dom"/>
</dbReference>
<dbReference type="PANTHER" id="PTHR12015">
    <property type="entry name" value="SMALL INDUCIBLE CYTOKINE A"/>
    <property type="match status" value="1"/>
</dbReference>
<dbReference type="GO" id="GO:0005615">
    <property type="term" value="C:extracellular space"/>
    <property type="evidence" value="ECO:0007669"/>
    <property type="project" value="UniProtKB-KW"/>
</dbReference>
<evidence type="ECO:0000313" key="3">
    <source>
        <dbReference type="EMBL" id="ROL51545.1"/>
    </source>
</evidence>
<dbReference type="GO" id="GO:0006955">
    <property type="term" value="P:immune response"/>
    <property type="evidence" value="ECO:0007669"/>
    <property type="project" value="InterPro"/>
</dbReference>
<dbReference type="EMBL" id="RJVU01018580">
    <property type="protein sequence ID" value="ROL51545.1"/>
    <property type="molecule type" value="Genomic_DNA"/>
</dbReference>
<name>A0A3N0YZ15_ANAGA</name>
<sequence>MQMGNVHRRNCFSPFFTNKRHWDIMRFSVLFSVVLLSFLCLTLAQGSYEDCCLRYIRHMKPSMRKRVTSYRKQEMDGGCNIPAIVFTLKHSRVICADPREKWVHEIMQRVDKQKFTSLKNKRTLQHGLTDVLSTSCIPPCALCGIRWYFLFPDLCRFTDGLLVKCSEWQKAIISPFHMLL</sequence>
<dbReference type="SUPFAM" id="SSF54117">
    <property type="entry name" value="Interleukin 8-like chemokines"/>
    <property type="match status" value="1"/>
</dbReference>
<dbReference type="CDD" id="cd00169">
    <property type="entry name" value="Chemokine"/>
    <property type="match status" value="1"/>
</dbReference>
<keyword evidence="1" id="KW-0202">Cytokine</keyword>
<dbReference type="InterPro" id="IPR039809">
    <property type="entry name" value="Chemokine_b/g/d"/>
</dbReference>
<dbReference type="PANTHER" id="PTHR12015:SF186">
    <property type="entry name" value="C-C MOTIF CHEMOKINE 21-LIKE-RELATED"/>
    <property type="match status" value="1"/>
</dbReference>